<name>G7QB96_9BACT</name>
<dbReference type="eggNOG" id="COG2834">
    <property type="taxonomic scope" value="Bacteria"/>
</dbReference>
<evidence type="ECO:0000313" key="3">
    <source>
        <dbReference type="EMBL" id="EHJ48838.1"/>
    </source>
</evidence>
<feature type="chain" id="PRO_5003503338" evidence="2">
    <location>
        <begin position="23"/>
        <end position="208"/>
    </location>
</feature>
<dbReference type="EMBL" id="CM001368">
    <property type="protein sequence ID" value="EHJ48838.1"/>
    <property type="molecule type" value="Genomic_DNA"/>
</dbReference>
<keyword evidence="3" id="KW-0449">Lipoprotein</keyword>
<dbReference type="PANTHER" id="PTHR35869:SF1">
    <property type="entry name" value="OUTER-MEMBRANE LIPOPROTEIN CARRIER PROTEIN"/>
    <property type="match status" value="1"/>
</dbReference>
<organism evidence="3 4">
    <name type="scientific">Solidesulfovibrio carbinoliphilus subsp. oakridgensis</name>
    <dbReference type="NCBI Taxonomy" id="694327"/>
    <lineage>
        <taxon>Bacteria</taxon>
        <taxon>Pseudomonadati</taxon>
        <taxon>Thermodesulfobacteriota</taxon>
        <taxon>Desulfovibrionia</taxon>
        <taxon>Desulfovibrionales</taxon>
        <taxon>Desulfovibrionaceae</taxon>
        <taxon>Solidesulfovibrio</taxon>
    </lineage>
</organism>
<dbReference type="Proteomes" id="UP000004662">
    <property type="component" value="Chromosome"/>
</dbReference>
<dbReference type="RefSeq" id="WP_009182198.1">
    <property type="nucleotide sequence ID" value="NZ_CM001368.1"/>
</dbReference>
<protein>
    <submittedName>
        <fullName evidence="3">Outer membrane lipoprotein carrier protein LolA</fullName>
    </submittedName>
</protein>
<sequence length="208" mass="22677">MKLPLTTLLAVGLAALASVALAAGSPGDTLLRLAAKAGQVRSIQTEFTQEKRLSIFKQILLSKGEFAFQRPRSLRWEYLEPVRSGFILHGDSGKRWNELAGETQDFSVRKDPIMQLVSSQILLWTTLDLKALSRTYTIAVKSDAPAVLLFTPRAAEVGPIAGLCITFTPDDAAIAVIEILEGQGDSTTIRFHGTRLNDDIDPGVFTRP</sequence>
<reference evidence="4" key="1">
    <citation type="journal article" date="2015" name="Genome Announc.">
        <title>High-Quality Draft Genome Sequence of Desulfovibrio carbinoliphilus FW-101-2B, an Organic Acid-Oxidizing Sulfate-Reducing Bacterium Isolated from Uranium(VI)-Contaminated Groundwater.</title>
        <authorList>
            <person name="Ramsay B.D."/>
            <person name="Hwang C."/>
            <person name="Woo H.L."/>
            <person name="Carroll S.L."/>
            <person name="Lucas S."/>
            <person name="Han J."/>
            <person name="Lapidus A.L."/>
            <person name="Cheng J.F."/>
            <person name="Goodwin L.A."/>
            <person name="Pitluck S."/>
            <person name="Peters L."/>
            <person name="Chertkov O."/>
            <person name="Held B."/>
            <person name="Detter J.C."/>
            <person name="Han C.S."/>
            <person name="Tapia R."/>
            <person name="Land M.L."/>
            <person name="Hauser L.J."/>
            <person name="Kyrpides N.C."/>
            <person name="Ivanova N.N."/>
            <person name="Mikhailova N."/>
            <person name="Pagani I."/>
            <person name="Woyke T."/>
            <person name="Arkin A.P."/>
            <person name="Dehal P."/>
            <person name="Chivian D."/>
            <person name="Criddle C.S."/>
            <person name="Wu W."/>
            <person name="Chakraborty R."/>
            <person name="Hazen T.C."/>
            <person name="Fields M.W."/>
        </authorList>
    </citation>
    <scope>NUCLEOTIDE SEQUENCE [LARGE SCALE GENOMIC DNA]</scope>
    <source>
        <strain evidence="4">FW-101-2B</strain>
    </source>
</reference>
<dbReference type="InterPro" id="IPR004564">
    <property type="entry name" value="OM_lipoprot_carrier_LolA-like"/>
</dbReference>
<gene>
    <name evidence="3" type="ORF">DFW101_2835</name>
</gene>
<keyword evidence="4" id="KW-1185">Reference proteome</keyword>
<dbReference type="CDD" id="cd16325">
    <property type="entry name" value="LolA"/>
    <property type="match status" value="1"/>
</dbReference>
<dbReference type="OrthoDB" id="1027451at2"/>
<dbReference type="Pfam" id="PF03548">
    <property type="entry name" value="LolA"/>
    <property type="match status" value="1"/>
</dbReference>
<dbReference type="Gene3D" id="2.50.20.10">
    <property type="entry name" value="Lipoprotein localisation LolA/LolB/LppX"/>
    <property type="match status" value="1"/>
</dbReference>
<evidence type="ECO:0000256" key="1">
    <source>
        <dbReference type="ARBA" id="ARBA00022729"/>
    </source>
</evidence>
<feature type="signal peptide" evidence="2">
    <location>
        <begin position="1"/>
        <end position="22"/>
    </location>
</feature>
<evidence type="ECO:0000256" key="2">
    <source>
        <dbReference type="SAM" id="SignalP"/>
    </source>
</evidence>
<dbReference type="STRING" id="694327.DFW101_2835"/>
<dbReference type="HOGENOM" id="CLU_091014_2_0_7"/>
<dbReference type="AlphaFoldDB" id="G7QB96"/>
<proteinExistence type="predicted"/>
<dbReference type="InterPro" id="IPR029046">
    <property type="entry name" value="LolA/LolB/LppX"/>
</dbReference>
<dbReference type="SUPFAM" id="SSF89392">
    <property type="entry name" value="Prokaryotic lipoproteins and lipoprotein localization factors"/>
    <property type="match status" value="1"/>
</dbReference>
<accession>G7QB96</accession>
<dbReference type="PANTHER" id="PTHR35869">
    <property type="entry name" value="OUTER-MEMBRANE LIPOPROTEIN CARRIER PROTEIN"/>
    <property type="match status" value="1"/>
</dbReference>
<keyword evidence="1 2" id="KW-0732">Signal</keyword>
<evidence type="ECO:0000313" key="4">
    <source>
        <dbReference type="Proteomes" id="UP000004662"/>
    </source>
</evidence>